<evidence type="ECO:0000313" key="2">
    <source>
        <dbReference type="Proteomes" id="UP000295304"/>
    </source>
</evidence>
<reference evidence="1 2" key="1">
    <citation type="submission" date="2019-03" db="EMBL/GenBank/DDBJ databases">
        <title>Genomic Encyclopedia of Type Strains, Phase IV (KMG-IV): sequencing the most valuable type-strain genomes for metagenomic binning, comparative biology and taxonomic classification.</title>
        <authorList>
            <person name="Goeker M."/>
        </authorList>
    </citation>
    <scope>NUCLEOTIDE SEQUENCE [LARGE SCALE GENOMIC DNA]</scope>
    <source>
        <strain evidence="1 2">DSM 101688</strain>
    </source>
</reference>
<accession>A0A4R3JCQ5</accession>
<dbReference type="AlphaFoldDB" id="A0A4R3JCQ5"/>
<keyword evidence="2" id="KW-1185">Reference proteome</keyword>
<gene>
    <name evidence="1" type="ORF">EDD55_1042</name>
</gene>
<sequence>MHQGAHGGKEAAGSSNSARKTVLAAGQIAAVLAASAAEVNPEAAAQTAATTITYNYLTPRQLAKIIKSAEACGNDVRCRQLVADSAHMFSESQDYSLRAILRRLTSDQMVIMSCEII</sequence>
<dbReference type="RefSeq" id="WP_132938666.1">
    <property type="nucleotide sequence ID" value="NZ_CP119676.1"/>
</dbReference>
<name>A0A4R3JCQ5_9PROT</name>
<protein>
    <submittedName>
        <fullName evidence="1">Uncharacterized protein</fullName>
    </submittedName>
</protein>
<organism evidence="1 2">
    <name type="scientific">Varunaivibrio sulfuroxidans</name>
    <dbReference type="NCBI Taxonomy" id="1773489"/>
    <lineage>
        <taxon>Bacteria</taxon>
        <taxon>Pseudomonadati</taxon>
        <taxon>Pseudomonadota</taxon>
        <taxon>Alphaproteobacteria</taxon>
        <taxon>Rhodospirillales</taxon>
        <taxon>Magnetovibrionaceae</taxon>
        <taxon>Varunaivibrio</taxon>
    </lineage>
</organism>
<comment type="caution">
    <text evidence="1">The sequence shown here is derived from an EMBL/GenBank/DDBJ whole genome shotgun (WGS) entry which is preliminary data.</text>
</comment>
<dbReference type="EMBL" id="SLZW01000004">
    <property type="protein sequence ID" value="TCS62913.1"/>
    <property type="molecule type" value="Genomic_DNA"/>
</dbReference>
<proteinExistence type="predicted"/>
<dbReference type="Proteomes" id="UP000295304">
    <property type="component" value="Unassembled WGS sequence"/>
</dbReference>
<evidence type="ECO:0000313" key="1">
    <source>
        <dbReference type="EMBL" id="TCS62913.1"/>
    </source>
</evidence>